<protein>
    <recommendedName>
        <fullName evidence="11 12">ATP synthase subunit a</fullName>
    </recommendedName>
    <alternativeName>
        <fullName evidence="11">ATP synthase F0 sector subunit a</fullName>
    </alternativeName>
    <alternativeName>
        <fullName evidence="11">F-ATPase subunit 6</fullName>
    </alternativeName>
</protein>
<dbReference type="InterPro" id="IPR023011">
    <property type="entry name" value="ATP_synth_F0_asu_AS"/>
</dbReference>
<dbReference type="RefSeq" id="WP_197311250.1">
    <property type="nucleotide sequence ID" value="NZ_JADZLT010000050.1"/>
</dbReference>
<dbReference type="HAMAP" id="MF_01393">
    <property type="entry name" value="ATP_synth_a_bact"/>
    <property type="match status" value="1"/>
</dbReference>
<keyword evidence="4 11" id="KW-0138">CF(0)</keyword>
<name>A0A931I2M5_9HYPH</name>
<organism evidence="13 14">
    <name type="scientific">Methylobrevis albus</name>
    <dbReference type="NCBI Taxonomy" id="2793297"/>
    <lineage>
        <taxon>Bacteria</taxon>
        <taxon>Pseudomonadati</taxon>
        <taxon>Pseudomonadota</taxon>
        <taxon>Alphaproteobacteria</taxon>
        <taxon>Hyphomicrobiales</taxon>
        <taxon>Pleomorphomonadaceae</taxon>
        <taxon>Methylobrevis</taxon>
    </lineage>
</organism>
<dbReference type="AlphaFoldDB" id="A0A931I2M5"/>
<dbReference type="SUPFAM" id="SSF81336">
    <property type="entry name" value="F1F0 ATP synthase subunit A"/>
    <property type="match status" value="1"/>
</dbReference>
<comment type="similarity">
    <text evidence="2 11 12">Belongs to the ATPase A chain family.</text>
</comment>
<evidence type="ECO:0000256" key="3">
    <source>
        <dbReference type="ARBA" id="ARBA00022448"/>
    </source>
</evidence>
<evidence type="ECO:0000256" key="12">
    <source>
        <dbReference type="RuleBase" id="RU000483"/>
    </source>
</evidence>
<keyword evidence="3 11" id="KW-0813">Transport</keyword>
<gene>
    <name evidence="11" type="primary">atpB</name>
    <name evidence="13" type="ORF">I5731_10030</name>
</gene>
<evidence type="ECO:0000256" key="4">
    <source>
        <dbReference type="ARBA" id="ARBA00022547"/>
    </source>
</evidence>
<evidence type="ECO:0000256" key="7">
    <source>
        <dbReference type="ARBA" id="ARBA00022989"/>
    </source>
</evidence>
<keyword evidence="6 11" id="KW-0375">Hydrogen ion transport</keyword>
<feature type="transmembrane region" description="Helical" evidence="11">
    <location>
        <begin position="153"/>
        <end position="175"/>
    </location>
</feature>
<keyword evidence="10 11" id="KW-0066">ATP synthesis</keyword>
<comment type="caution">
    <text evidence="13">The sequence shown here is derived from an EMBL/GenBank/DDBJ whole genome shotgun (WGS) entry which is preliminary data.</text>
</comment>
<dbReference type="EMBL" id="JADZLT010000050">
    <property type="protein sequence ID" value="MBH0238160.1"/>
    <property type="molecule type" value="Genomic_DNA"/>
</dbReference>
<dbReference type="Gene3D" id="1.20.120.220">
    <property type="entry name" value="ATP synthase, F0 complex, subunit A"/>
    <property type="match status" value="1"/>
</dbReference>
<feature type="transmembrane region" description="Helical" evidence="11">
    <location>
        <begin position="94"/>
        <end position="118"/>
    </location>
</feature>
<evidence type="ECO:0000256" key="5">
    <source>
        <dbReference type="ARBA" id="ARBA00022692"/>
    </source>
</evidence>
<dbReference type="Pfam" id="PF00119">
    <property type="entry name" value="ATP-synt_A"/>
    <property type="match status" value="1"/>
</dbReference>
<dbReference type="NCBIfam" id="NF004482">
    <property type="entry name" value="PRK05815.2-4"/>
    <property type="match status" value="1"/>
</dbReference>
<evidence type="ECO:0000256" key="6">
    <source>
        <dbReference type="ARBA" id="ARBA00022781"/>
    </source>
</evidence>
<dbReference type="PANTHER" id="PTHR11410">
    <property type="entry name" value="ATP SYNTHASE SUBUNIT A"/>
    <property type="match status" value="1"/>
</dbReference>
<dbReference type="CDD" id="cd00310">
    <property type="entry name" value="ATP-synt_Fo_a_6"/>
    <property type="match status" value="1"/>
</dbReference>
<dbReference type="Proteomes" id="UP000631694">
    <property type="component" value="Unassembled WGS sequence"/>
</dbReference>
<dbReference type="GO" id="GO:0045259">
    <property type="term" value="C:proton-transporting ATP synthase complex"/>
    <property type="evidence" value="ECO:0007669"/>
    <property type="project" value="UniProtKB-KW"/>
</dbReference>
<keyword evidence="5 11" id="KW-0812">Transmembrane</keyword>
<proteinExistence type="inferred from homology"/>
<sequence length="259" mass="28085">MGSEQVATADRVDPVHQFIVNDLVPLGRIADMKLAFQNSSLFMFVAVAIIVGLLLLGTSSRKLVPGRVQSVVELLYEFIAGTVRQVLGEEGMRFFPFVFSLFTFILTLNLLGMVPYFFTVTSQIVVTASLALLVIGVVIVVGFVKNGVGFLKLFVPHGVPIVLLPLISVIEFISFFARPVSLSLRLFGNMLAGHIVLKVFAGFIGTLGAFGFFGAIGAIAPFLMTVAITALEFLVSFLQAFVFAVLTCVYLKDALHPHH</sequence>
<dbReference type="PANTHER" id="PTHR11410:SF0">
    <property type="entry name" value="ATP SYNTHASE SUBUNIT A"/>
    <property type="match status" value="1"/>
</dbReference>
<evidence type="ECO:0000256" key="11">
    <source>
        <dbReference type="HAMAP-Rule" id="MF_01393"/>
    </source>
</evidence>
<evidence type="ECO:0000256" key="2">
    <source>
        <dbReference type="ARBA" id="ARBA00006810"/>
    </source>
</evidence>
<feature type="transmembrane region" description="Helical" evidence="11">
    <location>
        <begin position="230"/>
        <end position="252"/>
    </location>
</feature>
<evidence type="ECO:0000256" key="10">
    <source>
        <dbReference type="ARBA" id="ARBA00023310"/>
    </source>
</evidence>
<evidence type="ECO:0000256" key="1">
    <source>
        <dbReference type="ARBA" id="ARBA00004141"/>
    </source>
</evidence>
<evidence type="ECO:0000313" key="13">
    <source>
        <dbReference type="EMBL" id="MBH0238160.1"/>
    </source>
</evidence>
<evidence type="ECO:0000256" key="8">
    <source>
        <dbReference type="ARBA" id="ARBA00023065"/>
    </source>
</evidence>
<dbReference type="GO" id="GO:0046933">
    <property type="term" value="F:proton-transporting ATP synthase activity, rotational mechanism"/>
    <property type="evidence" value="ECO:0007669"/>
    <property type="project" value="UniProtKB-UniRule"/>
</dbReference>
<keyword evidence="7 11" id="KW-1133">Transmembrane helix</keyword>
<reference evidence="13" key="1">
    <citation type="submission" date="2020-12" db="EMBL/GenBank/DDBJ databases">
        <title>Methylobrevis albus sp. nov., isolated from fresh water lack sediment.</title>
        <authorList>
            <person name="Zou Q."/>
        </authorList>
    </citation>
    <scope>NUCLEOTIDE SEQUENCE</scope>
    <source>
        <strain evidence="13">L22</strain>
    </source>
</reference>
<feature type="transmembrane region" description="Helical" evidence="11">
    <location>
        <begin position="195"/>
        <end position="223"/>
    </location>
</feature>
<evidence type="ECO:0000313" key="14">
    <source>
        <dbReference type="Proteomes" id="UP000631694"/>
    </source>
</evidence>
<evidence type="ECO:0000256" key="9">
    <source>
        <dbReference type="ARBA" id="ARBA00023136"/>
    </source>
</evidence>
<feature type="transmembrane region" description="Helical" evidence="11">
    <location>
        <begin position="40"/>
        <end position="57"/>
    </location>
</feature>
<dbReference type="PRINTS" id="PR00123">
    <property type="entry name" value="ATPASEA"/>
</dbReference>
<dbReference type="InterPro" id="IPR035908">
    <property type="entry name" value="F0_ATP_A_sf"/>
</dbReference>
<accession>A0A931I2M5</accession>
<dbReference type="PROSITE" id="PS00449">
    <property type="entry name" value="ATPASE_A"/>
    <property type="match status" value="1"/>
</dbReference>
<keyword evidence="14" id="KW-1185">Reference proteome</keyword>
<dbReference type="NCBIfam" id="TIGR01131">
    <property type="entry name" value="ATP_synt_6_or_A"/>
    <property type="match status" value="1"/>
</dbReference>
<comment type="function">
    <text evidence="11 12">Key component of the proton channel; it plays a direct role in the translocation of protons across the membrane.</text>
</comment>
<dbReference type="InterPro" id="IPR045083">
    <property type="entry name" value="ATP_synth_F0_asu_bact/mt"/>
</dbReference>
<dbReference type="InterPro" id="IPR000568">
    <property type="entry name" value="ATP_synth_F0_asu"/>
</dbReference>
<keyword evidence="11" id="KW-1003">Cell membrane</keyword>
<feature type="transmembrane region" description="Helical" evidence="11">
    <location>
        <begin position="124"/>
        <end position="144"/>
    </location>
</feature>
<dbReference type="GO" id="GO:0005886">
    <property type="term" value="C:plasma membrane"/>
    <property type="evidence" value="ECO:0007669"/>
    <property type="project" value="UniProtKB-SubCell"/>
</dbReference>
<comment type="subcellular location">
    <subcellularLocation>
        <location evidence="11 12">Cell membrane</location>
        <topology evidence="11 12">Multi-pass membrane protein</topology>
    </subcellularLocation>
    <subcellularLocation>
        <location evidence="1">Membrane</location>
        <topology evidence="1">Multi-pass membrane protein</topology>
    </subcellularLocation>
</comment>
<keyword evidence="9 11" id="KW-0472">Membrane</keyword>
<keyword evidence="8 11" id="KW-0406">Ion transport</keyword>